<feature type="compositionally biased region" description="Polar residues" evidence="3">
    <location>
        <begin position="279"/>
        <end position="295"/>
    </location>
</feature>
<keyword evidence="2" id="KW-0067">ATP-binding</keyword>
<dbReference type="Gene3D" id="1.10.510.10">
    <property type="entry name" value="Transferase(Phosphotransferase) domain 1"/>
    <property type="match status" value="1"/>
</dbReference>
<dbReference type="GeneID" id="105302526"/>
<keyword evidence="1" id="KW-0547">Nucleotide-binding</keyword>
<dbReference type="RefSeq" id="XP_023376411.1">
    <property type="nucleotide sequence ID" value="XM_023520643.1"/>
</dbReference>
<dbReference type="OrthoDB" id="4062651at2759"/>
<gene>
    <name evidence="6" type="primary">IRAK1</name>
</gene>
<feature type="region of interest" description="Disordered" evidence="3">
    <location>
        <begin position="179"/>
        <end position="216"/>
    </location>
</feature>
<evidence type="ECO:0000256" key="2">
    <source>
        <dbReference type="ARBA" id="ARBA00022840"/>
    </source>
</evidence>
<proteinExistence type="predicted"/>
<evidence type="ECO:0000313" key="6">
    <source>
        <dbReference type="RefSeq" id="XP_023376411.1"/>
    </source>
</evidence>
<accession>A0A6P6BMV9</accession>
<dbReference type="CTD" id="3654"/>
<dbReference type="Proteomes" id="UP000515202">
    <property type="component" value="Unplaced"/>
</dbReference>
<keyword evidence="5" id="KW-1185">Reference proteome</keyword>
<dbReference type="PANTHER" id="PTHR27001:SF939">
    <property type="entry name" value="INTERLEUKIN 1 RECEPTOR ASSOCIATED KINASE 1"/>
    <property type="match status" value="1"/>
</dbReference>
<dbReference type="SUPFAM" id="SSF56112">
    <property type="entry name" value="Protein kinase-like (PK-like)"/>
    <property type="match status" value="1"/>
</dbReference>
<feature type="region of interest" description="Disordered" evidence="3">
    <location>
        <begin position="353"/>
        <end position="374"/>
    </location>
</feature>
<feature type="domain" description="Protein kinase" evidence="4">
    <location>
        <begin position="1"/>
        <end position="169"/>
    </location>
</feature>
<reference evidence="6" key="1">
    <citation type="submission" date="2025-08" db="UniProtKB">
        <authorList>
            <consortium name="RefSeq"/>
        </authorList>
    </citation>
    <scope>IDENTIFICATION</scope>
    <source>
        <tissue evidence="6">Kidney</tissue>
    </source>
</reference>
<protein>
    <submittedName>
        <fullName evidence="6">Interleukin-1 receptor-associated kinase 1 isoform X1</fullName>
    </submittedName>
</protein>
<sequence>MPKLGDFGLARLSRFAGANPGQSSTVARTRTVRGTLAYLPEEYIKTGRLAVDTDTFSFGVVVLETLAGQRAVRMHCAKTKYLKDLVEEEAEEAGVTLKSTQTTLQAGLAADAWATPIATQIYKKHLDPRPGPCPPELGLALGQLACCCLHRRAKRRPPMTQVYERLEKLQAAVAGPLLEPEAASHGPPSPQENSYMSTSSSAPSSASPCQPPAVPSGALAQATERLQKGPNQPVESDESVSGLSAALHSWHLTASCPPGTTLPGSPGQEAAVWAPASLKQTSCTQGGTTPESRSGGSLELRPTAVEESLLGSSASSRPPQIVINPARQKMVQKLALYEDGVLDSLQLLSSGSLPGLALEHQNRRDPEESDEFQS</sequence>
<evidence type="ECO:0000256" key="3">
    <source>
        <dbReference type="SAM" id="MobiDB-lite"/>
    </source>
</evidence>
<evidence type="ECO:0000256" key="1">
    <source>
        <dbReference type="ARBA" id="ARBA00022741"/>
    </source>
</evidence>
<organism evidence="5 6">
    <name type="scientific">Pteropus vampyrus</name>
    <name type="common">Large flying fox</name>
    <dbReference type="NCBI Taxonomy" id="132908"/>
    <lineage>
        <taxon>Eukaryota</taxon>
        <taxon>Metazoa</taxon>
        <taxon>Chordata</taxon>
        <taxon>Craniata</taxon>
        <taxon>Vertebrata</taxon>
        <taxon>Euteleostomi</taxon>
        <taxon>Mammalia</taxon>
        <taxon>Eutheria</taxon>
        <taxon>Laurasiatheria</taxon>
        <taxon>Chiroptera</taxon>
        <taxon>Yinpterochiroptera</taxon>
        <taxon>Pteropodoidea</taxon>
        <taxon>Pteropodidae</taxon>
        <taxon>Pteropodinae</taxon>
        <taxon>Pteropus</taxon>
    </lineage>
</organism>
<dbReference type="PANTHER" id="PTHR27001">
    <property type="entry name" value="OS01G0253100 PROTEIN"/>
    <property type="match status" value="1"/>
</dbReference>
<keyword evidence="6" id="KW-0675">Receptor</keyword>
<dbReference type="KEGG" id="pvp:105302526"/>
<dbReference type="InterPro" id="IPR000719">
    <property type="entry name" value="Prot_kinase_dom"/>
</dbReference>
<feature type="region of interest" description="Disordered" evidence="3">
    <location>
        <begin position="279"/>
        <end position="300"/>
    </location>
</feature>
<dbReference type="GO" id="GO:0004672">
    <property type="term" value="F:protein kinase activity"/>
    <property type="evidence" value="ECO:0007669"/>
    <property type="project" value="InterPro"/>
</dbReference>
<dbReference type="InterPro" id="IPR011009">
    <property type="entry name" value="Kinase-like_dom_sf"/>
</dbReference>
<name>A0A6P6BMV9_PTEVA</name>
<dbReference type="Pfam" id="PF00069">
    <property type="entry name" value="Pkinase"/>
    <property type="match status" value="1"/>
</dbReference>
<keyword evidence="6" id="KW-0418">Kinase</keyword>
<evidence type="ECO:0000313" key="5">
    <source>
        <dbReference type="Proteomes" id="UP000515202"/>
    </source>
</evidence>
<dbReference type="AlphaFoldDB" id="A0A6P6BMV9"/>
<feature type="compositionally biased region" description="Low complexity" evidence="3">
    <location>
        <begin position="194"/>
        <end position="208"/>
    </location>
</feature>
<dbReference type="PROSITE" id="PS50011">
    <property type="entry name" value="PROTEIN_KINASE_DOM"/>
    <property type="match status" value="1"/>
</dbReference>
<dbReference type="GO" id="GO:0005886">
    <property type="term" value="C:plasma membrane"/>
    <property type="evidence" value="ECO:0007669"/>
    <property type="project" value="TreeGrafter"/>
</dbReference>
<dbReference type="GO" id="GO:0005524">
    <property type="term" value="F:ATP binding"/>
    <property type="evidence" value="ECO:0007669"/>
    <property type="project" value="UniProtKB-KW"/>
</dbReference>
<keyword evidence="6" id="KW-0808">Transferase</keyword>
<evidence type="ECO:0000259" key="4">
    <source>
        <dbReference type="PROSITE" id="PS50011"/>
    </source>
</evidence>